<dbReference type="EMBL" id="CM023484">
    <property type="protein sequence ID" value="KAH6932423.1"/>
    <property type="molecule type" value="Genomic_DNA"/>
</dbReference>
<evidence type="ECO:0000313" key="1">
    <source>
        <dbReference type="EMBL" id="KAH6932423.1"/>
    </source>
</evidence>
<gene>
    <name evidence="1" type="ORF">HPB50_005647</name>
</gene>
<dbReference type="Proteomes" id="UP000821845">
    <property type="component" value="Chromosome 4"/>
</dbReference>
<evidence type="ECO:0000313" key="2">
    <source>
        <dbReference type="Proteomes" id="UP000821845"/>
    </source>
</evidence>
<comment type="caution">
    <text evidence="1">The sequence shown here is derived from an EMBL/GenBank/DDBJ whole genome shotgun (WGS) entry which is preliminary data.</text>
</comment>
<proteinExistence type="predicted"/>
<organism evidence="1 2">
    <name type="scientific">Hyalomma asiaticum</name>
    <name type="common">Tick</name>
    <dbReference type="NCBI Taxonomy" id="266040"/>
    <lineage>
        <taxon>Eukaryota</taxon>
        <taxon>Metazoa</taxon>
        <taxon>Ecdysozoa</taxon>
        <taxon>Arthropoda</taxon>
        <taxon>Chelicerata</taxon>
        <taxon>Arachnida</taxon>
        <taxon>Acari</taxon>
        <taxon>Parasitiformes</taxon>
        <taxon>Ixodida</taxon>
        <taxon>Ixodoidea</taxon>
        <taxon>Ixodidae</taxon>
        <taxon>Hyalomminae</taxon>
        <taxon>Hyalomma</taxon>
    </lineage>
</organism>
<keyword evidence="2" id="KW-1185">Reference proteome</keyword>
<accession>A0ACB7SCI3</accession>
<reference evidence="1" key="1">
    <citation type="submission" date="2020-05" db="EMBL/GenBank/DDBJ databases">
        <title>Large-scale comparative analyses of tick genomes elucidate their genetic diversity and vector capacities.</title>
        <authorList>
            <person name="Jia N."/>
            <person name="Wang J."/>
            <person name="Shi W."/>
            <person name="Du L."/>
            <person name="Sun Y."/>
            <person name="Zhan W."/>
            <person name="Jiang J."/>
            <person name="Wang Q."/>
            <person name="Zhang B."/>
            <person name="Ji P."/>
            <person name="Sakyi L.B."/>
            <person name="Cui X."/>
            <person name="Yuan T."/>
            <person name="Jiang B."/>
            <person name="Yang W."/>
            <person name="Lam T.T.-Y."/>
            <person name="Chang Q."/>
            <person name="Ding S."/>
            <person name="Wang X."/>
            <person name="Zhu J."/>
            <person name="Ruan X."/>
            <person name="Zhao L."/>
            <person name="Wei J."/>
            <person name="Que T."/>
            <person name="Du C."/>
            <person name="Cheng J."/>
            <person name="Dai P."/>
            <person name="Han X."/>
            <person name="Huang E."/>
            <person name="Gao Y."/>
            <person name="Liu J."/>
            <person name="Shao H."/>
            <person name="Ye R."/>
            <person name="Li L."/>
            <person name="Wei W."/>
            <person name="Wang X."/>
            <person name="Wang C."/>
            <person name="Yang T."/>
            <person name="Huo Q."/>
            <person name="Li W."/>
            <person name="Guo W."/>
            <person name="Chen H."/>
            <person name="Zhou L."/>
            <person name="Ni X."/>
            <person name="Tian J."/>
            <person name="Zhou Y."/>
            <person name="Sheng Y."/>
            <person name="Liu T."/>
            <person name="Pan Y."/>
            <person name="Xia L."/>
            <person name="Li J."/>
            <person name="Zhao F."/>
            <person name="Cao W."/>
        </authorList>
    </citation>
    <scope>NUCLEOTIDE SEQUENCE</scope>
    <source>
        <strain evidence="1">Hyas-2018</strain>
    </source>
</reference>
<name>A0ACB7SCI3_HYAAI</name>
<protein>
    <submittedName>
        <fullName evidence="1">Uncharacterized protein</fullName>
    </submittedName>
</protein>
<sequence length="319" mass="35299">MKARRIVFTTLWLSSIFGCSVEKCLEEYKQQRPTHTACLPPNKECTIRTKNVSKAEKHLILKTHNQYRSMVAMGKLASFSTATNMRELLWDDEVASVAQAKADQCTNARGKLDHDKAADRFTTKFKSVGQNLAFRRSSASFKGPDWPGQIKAWFDEYYHYPPEAVKSFHPPGGEPTGHFTQVVWATTGYVGCGYVDYTVAGVKEMPYMQLYVCNYASAGNVLTLPVYQAGDVCSACPEGTACVKDTGLCSPPKDTEALDEEEDANPPDPHKHRDDGQKEASKSSRKNDARMTFQSTWCVVAGAFAAACGPIFTWGAFLT</sequence>